<keyword evidence="2" id="KW-1185">Reference proteome</keyword>
<organism evidence="2">
    <name type="scientific">Acromyrmex echinatior</name>
    <name type="common">Panamanian leafcutter ant</name>
    <name type="synonym">Acromyrmex octospinosus echinatior</name>
    <dbReference type="NCBI Taxonomy" id="103372"/>
    <lineage>
        <taxon>Eukaryota</taxon>
        <taxon>Metazoa</taxon>
        <taxon>Ecdysozoa</taxon>
        <taxon>Arthropoda</taxon>
        <taxon>Hexapoda</taxon>
        <taxon>Insecta</taxon>
        <taxon>Pterygota</taxon>
        <taxon>Neoptera</taxon>
        <taxon>Endopterygota</taxon>
        <taxon>Hymenoptera</taxon>
        <taxon>Apocrita</taxon>
        <taxon>Aculeata</taxon>
        <taxon>Formicoidea</taxon>
        <taxon>Formicidae</taxon>
        <taxon>Myrmicinae</taxon>
        <taxon>Acromyrmex</taxon>
    </lineage>
</organism>
<accession>F4WDZ0</accession>
<reference evidence="1" key="1">
    <citation type="submission" date="2011-02" db="EMBL/GenBank/DDBJ databases">
        <title>The genome of the leaf-cutting ant Acromyrmex echinatior suggests key adaptations to social evolution and fungus farming.</title>
        <authorList>
            <person name="Nygaard S."/>
            <person name="Zhang G."/>
        </authorList>
    </citation>
    <scope>NUCLEOTIDE SEQUENCE</scope>
</reference>
<evidence type="ECO:0000313" key="1">
    <source>
        <dbReference type="EMBL" id="EGI67580.1"/>
    </source>
</evidence>
<dbReference type="Proteomes" id="UP000007755">
    <property type="component" value="Unassembled WGS sequence"/>
</dbReference>
<proteinExistence type="predicted"/>
<evidence type="ECO:0000313" key="2">
    <source>
        <dbReference type="Proteomes" id="UP000007755"/>
    </source>
</evidence>
<dbReference type="EMBL" id="GL888097">
    <property type="protein sequence ID" value="EGI67580.1"/>
    <property type="molecule type" value="Genomic_DNA"/>
</dbReference>
<protein>
    <submittedName>
        <fullName evidence="1">Uncharacterized protein</fullName>
    </submittedName>
</protein>
<dbReference type="InParanoid" id="F4WDZ0"/>
<sequence length="181" mass="20989">MKESNLAKYAFLAPFSSYKEIYDTDMESLNMQLDQINVLQETMVNRHLPPVELKPRKHHAISSTRLKIYQMSRILRRSTSVGKGSMGSLNSKKQNIRRCSKKKSIIFPIDGFSNLYLVYKLMNKVNNNSGKTIRRARAQLAFEAMFTELIEKIVMIHIWDKLVDNLRHGFLSIIIILLGTR</sequence>
<gene>
    <name evidence="1" type="ORF">G5I_03816</name>
</gene>
<name>F4WDZ0_ACREC</name>
<dbReference type="AlphaFoldDB" id="F4WDZ0"/>